<dbReference type="Proteomes" id="UP000009220">
    <property type="component" value="Chromosome"/>
</dbReference>
<accession>G0JMD9</accession>
<dbReference type="Pfam" id="PF01850">
    <property type="entry name" value="PIN"/>
    <property type="match status" value="1"/>
</dbReference>
<reference evidence="3 4" key="1">
    <citation type="journal article" date="2011" name="J. Bacteriol.">
        <title>Draft genome of the psychrotolerant acidophile Acidithiobacillus ferrivorans SS3.</title>
        <authorList>
            <person name="Liljeqvist M."/>
            <person name="Valdes J."/>
            <person name="Holmes D.S."/>
            <person name="Dopson M."/>
        </authorList>
    </citation>
    <scope>NUCLEOTIDE SEQUENCE [LARGE SCALE GENOMIC DNA]</scope>
    <source>
        <strain evidence="3 4">SS3</strain>
    </source>
</reference>
<dbReference type="STRING" id="743299.Acife_3243"/>
<dbReference type="InterPro" id="IPR044153">
    <property type="entry name" value="PIN_Pae0151-like"/>
</dbReference>
<dbReference type="HOGENOM" id="CLU_121774_1_0_6"/>
<dbReference type="SUPFAM" id="SSF88723">
    <property type="entry name" value="PIN domain-like"/>
    <property type="match status" value="1"/>
</dbReference>
<evidence type="ECO:0000256" key="1">
    <source>
        <dbReference type="ARBA" id="ARBA00022842"/>
    </source>
</evidence>
<feature type="domain" description="PIN" evidence="2">
    <location>
        <begin position="4"/>
        <end position="125"/>
    </location>
</feature>
<evidence type="ECO:0000313" key="4">
    <source>
        <dbReference type="Proteomes" id="UP000009220"/>
    </source>
</evidence>
<dbReference type="PANTHER" id="PTHR35901">
    <property type="entry name" value="RIBONUCLEASE VAPC3"/>
    <property type="match status" value="1"/>
</dbReference>
<proteinExistence type="predicted"/>
<protein>
    <recommendedName>
        <fullName evidence="2">PIN domain-containing protein</fullName>
    </recommendedName>
</protein>
<dbReference type="PANTHER" id="PTHR35901:SF1">
    <property type="entry name" value="EXONUCLEASE VAPC9"/>
    <property type="match status" value="1"/>
</dbReference>
<dbReference type="eggNOG" id="ENOG50333DK">
    <property type="taxonomic scope" value="Bacteria"/>
</dbReference>
<dbReference type="EMBL" id="CP002985">
    <property type="protein sequence ID" value="AEM49301.1"/>
    <property type="molecule type" value="Genomic_DNA"/>
</dbReference>
<name>G0JMD9_9PROT</name>
<sequence>MIWVIDASVALKWFLRFRAEEDHVPQAIALLEQTLSGVAEAVQPPHFYAEMAAVLAREKPDTAREDMEDLLRLDFRLAEGPELYTLAIDLSRRYKHHLFDSLYHALALLHPEAVLVTADRRYFVKAQREGRIILLEDFSEFPPMG</sequence>
<dbReference type="AlphaFoldDB" id="G0JMD9"/>
<evidence type="ECO:0000259" key="2">
    <source>
        <dbReference type="Pfam" id="PF01850"/>
    </source>
</evidence>
<keyword evidence="1" id="KW-0460">Magnesium</keyword>
<evidence type="ECO:0000313" key="3">
    <source>
        <dbReference type="EMBL" id="AEM49301.1"/>
    </source>
</evidence>
<dbReference type="InterPro" id="IPR029060">
    <property type="entry name" value="PIN-like_dom_sf"/>
</dbReference>
<dbReference type="RefSeq" id="WP_014030529.1">
    <property type="nucleotide sequence ID" value="NC_015942.1"/>
</dbReference>
<dbReference type="InterPro" id="IPR051619">
    <property type="entry name" value="TypeII_TA_RNase_PINc/VapC"/>
</dbReference>
<gene>
    <name evidence="3" type="ORF">Acife_3243</name>
</gene>
<dbReference type="InterPro" id="IPR002716">
    <property type="entry name" value="PIN_dom"/>
</dbReference>
<dbReference type="CDD" id="cd09873">
    <property type="entry name" value="PIN_Pae0151-like"/>
    <property type="match status" value="1"/>
</dbReference>
<organism evidence="3 4">
    <name type="scientific">Acidithiobacillus ferrivorans SS3</name>
    <dbReference type="NCBI Taxonomy" id="743299"/>
    <lineage>
        <taxon>Bacteria</taxon>
        <taxon>Pseudomonadati</taxon>
        <taxon>Pseudomonadota</taxon>
        <taxon>Acidithiobacillia</taxon>
        <taxon>Acidithiobacillales</taxon>
        <taxon>Acidithiobacillaceae</taxon>
        <taxon>Acidithiobacillus</taxon>
    </lineage>
</organism>
<dbReference type="Gene3D" id="3.40.50.1010">
    <property type="entry name" value="5'-nuclease"/>
    <property type="match status" value="1"/>
</dbReference>
<dbReference type="KEGG" id="afi:Acife_3243"/>